<dbReference type="HOGENOM" id="CLU_1448411_0_0_1"/>
<dbReference type="Proteomes" id="UP000029665">
    <property type="component" value="Unassembled WGS sequence"/>
</dbReference>
<evidence type="ECO:0000313" key="1">
    <source>
        <dbReference type="EMBL" id="CDO76378.1"/>
    </source>
</evidence>
<gene>
    <name evidence="1" type="ORF">BN946_scf185011.g42</name>
</gene>
<comment type="caution">
    <text evidence="1">The sequence shown here is derived from an EMBL/GenBank/DDBJ whole genome shotgun (WGS) entry which is preliminary data.</text>
</comment>
<dbReference type="AlphaFoldDB" id="A0A060SV98"/>
<sequence>MLQRFVEKPPTPNPVALPEYKSCTLTHLWHDLRVAFCNKVIVKFPSGAVCVLSRIGRPLTGSWVALRWWWVAEQLRNWLPVSVTIDTLTFIGGGYRSFAWRGHVGSMSVVLKSDRDMVADDKSAIVSEWQLLEARLPTDRAVATGLPIPAYHGLFVGMMHGAPVRIILMSDGGVTLDSLGDLGVSLA</sequence>
<reference evidence="1" key="1">
    <citation type="submission" date="2014-01" db="EMBL/GenBank/DDBJ databases">
        <title>The genome of the white-rot fungus Pycnoporus cinnabarinus: a basidiomycete model with a versatile arsenal for lignocellulosic biomass breakdown.</title>
        <authorList>
            <person name="Levasseur A."/>
            <person name="Lomascolo A."/>
            <person name="Ruiz-Duenas F.J."/>
            <person name="Uzan E."/>
            <person name="Piumi F."/>
            <person name="Kues U."/>
            <person name="Ram A.F.J."/>
            <person name="Murat C."/>
            <person name="Haon M."/>
            <person name="Benoit I."/>
            <person name="Arfi Y."/>
            <person name="Chevret D."/>
            <person name="Drula E."/>
            <person name="Kwon M.J."/>
            <person name="Gouret P."/>
            <person name="Lesage-Meessen L."/>
            <person name="Lombard V."/>
            <person name="Mariette J."/>
            <person name="Noirot C."/>
            <person name="Park J."/>
            <person name="Patyshakuliyeva A."/>
            <person name="Wieneger R.A.B."/>
            <person name="Wosten H.A.B."/>
            <person name="Martin F."/>
            <person name="Coutinho P.M."/>
            <person name="de Vries R."/>
            <person name="Martinez A.T."/>
            <person name="Klopp C."/>
            <person name="Pontarotti P."/>
            <person name="Henrissat B."/>
            <person name="Record E."/>
        </authorList>
    </citation>
    <scope>NUCLEOTIDE SEQUENCE [LARGE SCALE GENOMIC DNA]</scope>
    <source>
        <strain evidence="1">BRFM137</strain>
    </source>
</reference>
<dbReference type="OrthoDB" id="2758508at2759"/>
<proteinExistence type="predicted"/>
<keyword evidence="2" id="KW-1185">Reference proteome</keyword>
<organism evidence="1 2">
    <name type="scientific">Pycnoporus cinnabarinus</name>
    <name type="common">Cinnabar-red polypore</name>
    <name type="synonym">Trametes cinnabarina</name>
    <dbReference type="NCBI Taxonomy" id="5643"/>
    <lineage>
        <taxon>Eukaryota</taxon>
        <taxon>Fungi</taxon>
        <taxon>Dikarya</taxon>
        <taxon>Basidiomycota</taxon>
        <taxon>Agaricomycotina</taxon>
        <taxon>Agaricomycetes</taxon>
        <taxon>Polyporales</taxon>
        <taxon>Polyporaceae</taxon>
        <taxon>Trametes</taxon>
    </lineage>
</organism>
<evidence type="ECO:0000313" key="2">
    <source>
        <dbReference type="Proteomes" id="UP000029665"/>
    </source>
</evidence>
<name>A0A060SV98_PYCCI</name>
<accession>A0A060SV98</accession>
<dbReference type="EMBL" id="CCBP010000366">
    <property type="protein sequence ID" value="CDO76378.1"/>
    <property type="molecule type" value="Genomic_DNA"/>
</dbReference>
<protein>
    <submittedName>
        <fullName evidence="1">Uncharacterized protein</fullName>
    </submittedName>
</protein>